<keyword evidence="1" id="KW-1185">Reference proteome</keyword>
<accession>A0AA85J2P2</accession>
<name>A0AA85J2P2_TRIRE</name>
<reference evidence="1" key="1">
    <citation type="submission" date="2022-06" db="EMBL/GenBank/DDBJ databases">
        <authorList>
            <person name="Berger JAMES D."/>
            <person name="Berger JAMES D."/>
        </authorList>
    </citation>
    <scope>NUCLEOTIDE SEQUENCE [LARGE SCALE GENOMIC DNA]</scope>
</reference>
<sequence length="66" mass="7469">MLTMNQCCQRIGAPCTGTFIRRCCGDLQCEYDTLEKIVSAAQTTVNFLSVFETMKNILMLNNHFSL</sequence>
<organism evidence="1 2">
    <name type="scientific">Trichobilharzia regenti</name>
    <name type="common">Nasal bird schistosome</name>
    <dbReference type="NCBI Taxonomy" id="157069"/>
    <lineage>
        <taxon>Eukaryota</taxon>
        <taxon>Metazoa</taxon>
        <taxon>Spiralia</taxon>
        <taxon>Lophotrochozoa</taxon>
        <taxon>Platyhelminthes</taxon>
        <taxon>Trematoda</taxon>
        <taxon>Digenea</taxon>
        <taxon>Strigeidida</taxon>
        <taxon>Schistosomatoidea</taxon>
        <taxon>Schistosomatidae</taxon>
        <taxon>Trichobilharzia</taxon>
    </lineage>
</organism>
<reference evidence="2" key="2">
    <citation type="submission" date="2023-11" db="UniProtKB">
        <authorList>
            <consortium name="WormBaseParasite"/>
        </authorList>
    </citation>
    <scope>IDENTIFICATION</scope>
</reference>
<proteinExistence type="predicted"/>
<dbReference type="Proteomes" id="UP000050795">
    <property type="component" value="Unassembled WGS sequence"/>
</dbReference>
<evidence type="ECO:0000313" key="1">
    <source>
        <dbReference type="Proteomes" id="UP000050795"/>
    </source>
</evidence>
<protein>
    <submittedName>
        <fullName evidence="2">Uncharacterized protein</fullName>
    </submittedName>
</protein>
<evidence type="ECO:0000313" key="2">
    <source>
        <dbReference type="WBParaSite" id="TREG1_124630.1"/>
    </source>
</evidence>
<dbReference type="WBParaSite" id="TREG1_124630.1">
    <property type="protein sequence ID" value="TREG1_124630.1"/>
    <property type="gene ID" value="TREG1_124630"/>
</dbReference>
<dbReference type="AlphaFoldDB" id="A0AA85J2P2"/>